<keyword evidence="7" id="KW-1185">Reference proteome</keyword>
<dbReference type="HOGENOM" id="CLU_002414_0_0_1"/>
<dbReference type="InterPro" id="IPR050358">
    <property type="entry name" value="RSE1/DDB1/CFT1"/>
</dbReference>
<dbReference type="eggNOG" id="KOG1896">
    <property type="taxonomic scope" value="Eukaryota"/>
</dbReference>
<dbReference type="STRING" id="747525.W4JQE5"/>
<dbReference type="Pfam" id="PF03178">
    <property type="entry name" value="CPSF_A"/>
    <property type="match status" value="1"/>
</dbReference>
<dbReference type="GO" id="GO:0003676">
    <property type="term" value="F:nucleic acid binding"/>
    <property type="evidence" value="ECO:0007669"/>
    <property type="project" value="InterPro"/>
</dbReference>
<feature type="domain" description="RSE1/DDB1/CPSF1 second beta-propeller" evidence="5">
    <location>
        <begin position="594"/>
        <end position="991"/>
    </location>
</feature>
<dbReference type="OrthoDB" id="6109at2759"/>
<evidence type="ECO:0000259" key="3">
    <source>
        <dbReference type="Pfam" id="PF03178"/>
    </source>
</evidence>
<name>W4JQE5_HETIT</name>
<dbReference type="EMBL" id="KI925465">
    <property type="protein sequence ID" value="ETW75704.1"/>
    <property type="molecule type" value="Genomic_DNA"/>
</dbReference>
<dbReference type="GO" id="GO:0005634">
    <property type="term" value="C:nucleus"/>
    <property type="evidence" value="ECO:0007669"/>
    <property type="project" value="UniProtKB-SubCell"/>
</dbReference>
<dbReference type="InterPro" id="IPR015943">
    <property type="entry name" value="WD40/YVTN_repeat-like_dom_sf"/>
</dbReference>
<dbReference type="InterPro" id="IPR004871">
    <property type="entry name" value="RSE1/DDB1/CPSF1_C"/>
</dbReference>
<feature type="domain" description="RSE1/DDB1/CPSF1 first beta-propeller" evidence="4">
    <location>
        <begin position="129"/>
        <end position="465"/>
    </location>
</feature>
<evidence type="ECO:0000313" key="6">
    <source>
        <dbReference type="EMBL" id="ETW75704.1"/>
    </source>
</evidence>
<dbReference type="RefSeq" id="XP_009551842.1">
    <property type="nucleotide sequence ID" value="XM_009553547.1"/>
</dbReference>
<dbReference type="Gene3D" id="2.130.10.10">
    <property type="entry name" value="YVTN repeat-like/Quinoprotein amine dehydrogenase"/>
    <property type="match status" value="3"/>
</dbReference>
<dbReference type="Gene3D" id="1.10.150.910">
    <property type="match status" value="1"/>
</dbReference>
<dbReference type="Proteomes" id="UP000030671">
    <property type="component" value="Unassembled WGS sequence"/>
</dbReference>
<evidence type="ECO:0000256" key="2">
    <source>
        <dbReference type="ARBA" id="ARBA00023242"/>
    </source>
</evidence>
<keyword evidence="2" id="KW-0539">Nucleus</keyword>
<dbReference type="Pfam" id="PF23726">
    <property type="entry name" value="Beta-prop_RSE1_2nd"/>
    <property type="match status" value="1"/>
</dbReference>
<evidence type="ECO:0000259" key="5">
    <source>
        <dbReference type="Pfam" id="PF23726"/>
    </source>
</evidence>
<gene>
    <name evidence="6" type="ORF">HETIRDRAFT_37903</name>
</gene>
<comment type="subcellular location">
    <subcellularLocation>
        <location evidence="1">Nucleus</location>
    </subcellularLocation>
</comment>
<feature type="domain" description="RSE1/DDB1/CPSF1 C-terminal" evidence="3">
    <location>
        <begin position="1082"/>
        <end position="1409"/>
    </location>
</feature>
<sequence>MHALRQEILPPNGVEFAASLKLTPSTIADDTVPTPSTSAVQDNITSRALYNLVVARSNILRVFEVKEEPAPISAQLDDERERRSNVRRGTEAVEGEVEMDEQGEGFVNVGSLKGATRAPTVIRFHFLREHRLHGTITGLEGIRIISSLDDKLDRLLVSFKEAKIALLEWSDTARGLVTVSIHTYERAPQLLSLDSSLFTAELRSDPVSRCAALKLPQDALAILPFYQTQAELDVMEQDQTRSRDVPYSSSFVLDLATDVDERIRNVVDFVFLPGFNNPTIAVLFQPQQTWTGRLKEFKDTMTLFIFTLDLITRTYPVIVAVDGLPYDCMSLLPCSPMLGGVVVLTSNAIIHVDQASRRVVLPVNGWSSRVSDMPMPSLSPQDQTRDLQLEGSRLVFVDERTLFVILRDGTIYPVEFFVDGKVVSRLSMTAALAQTTIPTVVKLMGEHLFIGSTVGPSALLRTAKVEEDIKEEIDENGLTSAPAAVVDAANAMEITYDFATDIYGSSLQDPQPTTLGGLNETASTVKKRTVIHLSLCDYLPGYGPISDMAFSLAKNGDRPMPELVAATGSGALGGFTLFQRDLPIRTKRKLHAIGGARGVWSIPVRQAVKVNGVSYERPINHFYADDDSVIISTDANPSPGLSRIAARSPKNDITITTRIPGTTIGAGPFFHGTAILHVLTNAIRVLEPDGSERQIIKNMDGNNYRPKIKYCSICDPFVLILREDDTIGLFIVAEGGNKIRRKDMSPMGEKTSRYIAGSFFTDTTALFQTHTNDSSNGSNEQITTSTLQAAMNAGTKSQWLVLCRPQGVMEIWSLPKLTLVFSTTALASLQSLLVDSFDPPTLSLPQDPPRKPQELDVDQILIAPLGETSPRPYLLVFLRSGQLAIYEAVPSETSTDWPPASRAASLSVKFVKVLSRAFDIQHHDEQEKSVLAEQKRISRSLVPFVTSPSPENTFSGVFLTGDRPCWILSTNKGGVKLHPSGHAVVHSFTTCSLWQSKGDFLLYTEEGPSLLEWMPGLRLDMDLPYRYVPRGRPYTNVLFDPATCLIIAASSLQASFTSFDEDGNQTWEPDAPNVSYPLIDCSTLELLTPDGWIIMDGYEFASNEFINAIECVMLETESTDSGTKNYIAVGTTIDRGEDLAVKGATYIFEIVEVVPEPSSGLNRSFKLRLRCRDDAKGPVTALCGLDGYLVSSMGQKIFIRAFDLDERLVGVAFLDVGVYVTSLRALKNLIIISDAVKSLWFVAFQEDPYKLSILSKDPHQHHVVSADFFFADQQLSIVSCDEEGVIRIYEYNPHDPESKNGQHLLCRTEFHGQMEYLTSLTVARRTKGEDMATPQAKLICGAPNGSLTALVPVDEATFKRLHLLQGQLTRNMQHTAGLNPKAFRIVRNDYVSKPLSKGILDGNLLASFEELPITRQNEITRQIGTERSIVLRDLSSMGGAW</sequence>
<dbReference type="KEGG" id="hir:HETIRDRAFT_37903"/>
<evidence type="ECO:0000256" key="1">
    <source>
        <dbReference type="ARBA" id="ARBA00004123"/>
    </source>
</evidence>
<evidence type="ECO:0000313" key="7">
    <source>
        <dbReference type="Proteomes" id="UP000030671"/>
    </source>
</evidence>
<organism evidence="6 7">
    <name type="scientific">Heterobasidion irregulare (strain TC 32-1)</name>
    <dbReference type="NCBI Taxonomy" id="747525"/>
    <lineage>
        <taxon>Eukaryota</taxon>
        <taxon>Fungi</taxon>
        <taxon>Dikarya</taxon>
        <taxon>Basidiomycota</taxon>
        <taxon>Agaricomycotina</taxon>
        <taxon>Agaricomycetes</taxon>
        <taxon>Russulales</taxon>
        <taxon>Bondarzewiaceae</taxon>
        <taxon>Heterobasidion</taxon>
        <taxon>Heterobasidion annosum species complex</taxon>
    </lineage>
</organism>
<dbReference type="Pfam" id="PF10433">
    <property type="entry name" value="Beta-prop_RSE1_1st"/>
    <property type="match status" value="1"/>
</dbReference>
<accession>W4JQE5</accession>
<evidence type="ECO:0000259" key="4">
    <source>
        <dbReference type="Pfam" id="PF10433"/>
    </source>
</evidence>
<dbReference type="InParanoid" id="W4JQE5"/>
<dbReference type="FunCoup" id="W4JQE5">
    <property type="interactions" value="702"/>
</dbReference>
<dbReference type="InterPro" id="IPR058543">
    <property type="entry name" value="Beta-prop_RSE1/DDB1/CPSF1_2nd"/>
</dbReference>
<dbReference type="GeneID" id="20671950"/>
<dbReference type="InterPro" id="IPR018846">
    <property type="entry name" value="Beta-prop_RSE1/DDB1/CPSF1_1st"/>
</dbReference>
<dbReference type="PANTHER" id="PTHR10644">
    <property type="entry name" value="DNA REPAIR/RNA PROCESSING CPSF FAMILY"/>
    <property type="match status" value="1"/>
</dbReference>
<protein>
    <submittedName>
        <fullName evidence="6">Uncharacterized protein</fullName>
    </submittedName>
</protein>
<proteinExistence type="predicted"/>
<reference evidence="6 7" key="1">
    <citation type="journal article" date="2012" name="New Phytol.">
        <title>Insight into trade-off between wood decay and parasitism from the genome of a fungal forest pathogen.</title>
        <authorList>
            <person name="Olson A."/>
            <person name="Aerts A."/>
            <person name="Asiegbu F."/>
            <person name="Belbahri L."/>
            <person name="Bouzid O."/>
            <person name="Broberg A."/>
            <person name="Canback B."/>
            <person name="Coutinho P.M."/>
            <person name="Cullen D."/>
            <person name="Dalman K."/>
            <person name="Deflorio G."/>
            <person name="van Diepen L.T."/>
            <person name="Dunand C."/>
            <person name="Duplessis S."/>
            <person name="Durling M."/>
            <person name="Gonthier P."/>
            <person name="Grimwood J."/>
            <person name="Fossdal C.G."/>
            <person name="Hansson D."/>
            <person name="Henrissat B."/>
            <person name="Hietala A."/>
            <person name="Himmelstrand K."/>
            <person name="Hoffmeister D."/>
            <person name="Hogberg N."/>
            <person name="James T.Y."/>
            <person name="Karlsson M."/>
            <person name="Kohler A."/>
            <person name="Kues U."/>
            <person name="Lee Y.H."/>
            <person name="Lin Y.C."/>
            <person name="Lind M."/>
            <person name="Lindquist E."/>
            <person name="Lombard V."/>
            <person name="Lucas S."/>
            <person name="Lunden K."/>
            <person name="Morin E."/>
            <person name="Murat C."/>
            <person name="Park J."/>
            <person name="Raffaello T."/>
            <person name="Rouze P."/>
            <person name="Salamov A."/>
            <person name="Schmutz J."/>
            <person name="Solheim H."/>
            <person name="Stahlberg J."/>
            <person name="Velez H."/>
            <person name="de Vries R.P."/>
            <person name="Wiebenga A."/>
            <person name="Woodward S."/>
            <person name="Yakovlev I."/>
            <person name="Garbelotto M."/>
            <person name="Martin F."/>
            <person name="Grigoriev I.V."/>
            <person name="Stenlid J."/>
        </authorList>
    </citation>
    <scope>NUCLEOTIDE SEQUENCE [LARGE SCALE GENOMIC DNA]</scope>
    <source>
        <strain evidence="6 7">TC 32-1</strain>
    </source>
</reference>